<reference evidence="3" key="1">
    <citation type="journal article" date="2014" name="Int. J. Syst. Evol. Microbiol.">
        <title>Complete genome sequence of Corynebacterium casei LMG S-19264T (=DSM 44701T), isolated from a smear-ripened cheese.</title>
        <authorList>
            <consortium name="US DOE Joint Genome Institute (JGI-PGF)"/>
            <person name="Walter F."/>
            <person name="Albersmeier A."/>
            <person name="Kalinowski J."/>
            <person name="Ruckert C."/>
        </authorList>
    </citation>
    <scope>NUCLEOTIDE SEQUENCE</scope>
    <source>
        <strain evidence="3">NBRC 101628</strain>
    </source>
</reference>
<keyword evidence="2" id="KW-0472">Membrane</keyword>
<evidence type="ECO:0008006" key="5">
    <source>
        <dbReference type="Google" id="ProtNLM"/>
    </source>
</evidence>
<comment type="caution">
    <text evidence="3">The sequence shown here is derived from an EMBL/GenBank/DDBJ whole genome shotgun (WGS) entry which is preliminary data.</text>
</comment>
<gene>
    <name evidence="3" type="ORF">GCM10007895_00630</name>
</gene>
<feature type="compositionally biased region" description="Basic residues" evidence="1">
    <location>
        <begin position="41"/>
        <end position="50"/>
    </location>
</feature>
<dbReference type="AlphaFoldDB" id="A0AA37RTB9"/>
<proteinExistence type="predicted"/>
<organism evidence="3 4">
    <name type="scientific">Paraferrimonas sedimenticola</name>
    <dbReference type="NCBI Taxonomy" id="375674"/>
    <lineage>
        <taxon>Bacteria</taxon>
        <taxon>Pseudomonadati</taxon>
        <taxon>Pseudomonadota</taxon>
        <taxon>Gammaproteobacteria</taxon>
        <taxon>Alteromonadales</taxon>
        <taxon>Ferrimonadaceae</taxon>
        <taxon>Paraferrimonas</taxon>
    </lineage>
</organism>
<name>A0AA37RTB9_9GAMM</name>
<dbReference type="Pfam" id="PF11446">
    <property type="entry name" value="DUF2897"/>
    <property type="match status" value="1"/>
</dbReference>
<reference evidence="3" key="2">
    <citation type="submission" date="2023-01" db="EMBL/GenBank/DDBJ databases">
        <title>Draft genome sequence of Paraferrimonas sedimenticola strain NBRC 101628.</title>
        <authorList>
            <person name="Sun Q."/>
            <person name="Mori K."/>
        </authorList>
    </citation>
    <scope>NUCLEOTIDE SEQUENCE</scope>
    <source>
        <strain evidence="3">NBRC 101628</strain>
    </source>
</reference>
<evidence type="ECO:0000256" key="2">
    <source>
        <dbReference type="SAM" id="Phobius"/>
    </source>
</evidence>
<keyword evidence="4" id="KW-1185">Reference proteome</keyword>
<evidence type="ECO:0000256" key="1">
    <source>
        <dbReference type="SAM" id="MobiDB-lite"/>
    </source>
</evidence>
<evidence type="ECO:0000313" key="3">
    <source>
        <dbReference type="EMBL" id="GLP94757.1"/>
    </source>
</evidence>
<feature type="region of interest" description="Disordered" evidence="1">
    <location>
        <begin position="34"/>
        <end position="62"/>
    </location>
</feature>
<dbReference type="Proteomes" id="UP001161422">
    <property type="component" value="Unassembled WGS sequence"/>
</dbReference>
<keyword evidence="2" id="KW-0812">Transmembrane</keyword>
<feature type="transmembrane region" description="Helical" evidence="2">
    <location>
        <begin position="6"/>
        <end position="25"/>
    </location>
</feature>
<sequence>MLETWEVILLIILVLGVVVSNLMVLKYSSKFKMPQFGAPKKSSKKPKAPLKKTPTNNNEPDK</sequence>
<protein>
    <recommendedName>
        <fullName evidence="5">DUF2897 family protein</fullName>
    </recommendedName>
</protein>
<evidence type="ECO:0000313" key="4">
    <source>
        <dbReference type="Proteomes" id="UP001161422"/>
    </source>
</evidence>
<accession>A0AA37RTB9</accession>
<keyword evidence="2" id="KW-1133">Transmembrane helix</keyword>
<dbReference type="EMBL" id="BSNC01000001">
    <property type="protein sequence ID" value="GLP94757.1"/>
    <property type="molecule type" value="Genomic_DNA"/>
</dbReference>
<dbReference type="InterPro" id="IPR021550">
    <property type="entry name" value="DUF2897"/>
</dbReference>